<organism evidence="2 3">
    <name type="scientific">Diabrotica balteata</name>
    <name type="common">Banded cucumber beetle</name>
    <dbReference type="NCBI Taxonomy" id="107213"/>
    <lineage>
        <taxon>Eukaryota</taxon>
        <taxon>Metazoa</taxon>
        <taxon>Ecdysozoa</taxon>
        <taxon>Arthropoda</taxon>
        <taxon>Hexapoda</taxon>
        <taxon>Insecta</taxon>
        <taxon>Pterygota</taxon>
        <taxon>Neoptera</taxon>
        <taxon>Endopterygota</taxon>
        <taxon>Coleoptera</taxon>
        <taxon>Polyphaga</taxon>
        <taxon>Cucujiformia</taxon>
        <taxon>Chrysomeloidea</taxon>
        <taxon>Chrysomelidae</taxon>
        <taxon>Galerucinae</taxon>
        <taxon>Diabroticina</taxon>
        <taxon>Diabroticites</taxon>
        <taxon>Diabrotica</taxon>
    </lineage>
</organism>
<dbReference type="OrthoDB" id="6705640at2759"/>
<keyword evidence="3" id="KW-1185">Reference proteome</keyword>
<evidence type="ECO:0000313" key="2">
    <source>
        <dbReference type="EMBL" id="CAG9831591.1"/>
    </source>
</evidence>
<sequence>MKFLITILAVVLVGCTTTRAEITKPSGQNLIRYVGQLLGKCFQNQSNAEDQIYTGNNILEVLNAQAGVDLFLPTQNGIKINADIFATILSDCIQPSLEGQGTTPIRINKRDVTPVLTALLYDQEMSVQDIDMFVYSRQLNPRYRRDLAFPFNIFQDVIANIILQPLITHVNSIFDGIDTLILSYYVDPTTIKDPIQSIVISTINNAVQTVSGIIKSIKAQIAELFSSVINEGTSTTTATIQAKSTGLQTRDTFSDVIENLLVKPLRDIVNSILQTLRDIINSFSVQEKSDNPIQNVINELTNSITSIFLQLIDNVQKQVDSILGTSTSSVAV</sequence>
<dbReference type="EMBL" id="OU898278">
    <property type="protein sequence ID" value="CAG9831591.1"/>
    <property type="molecule type" value="Genomic_DNA"/>
</dbReference>
<proteinExistence type="predicted"/>
<evidence type="ECO:0000313" key="3">
    <source>
        <dbReference type="Proteomes" id="UP001153709"/>
    </source>
</evidence>
<dbReference type="AlphaFoldDB" id="A0A9N9XDE2"/>
<keyword evidence="1" id="KW-0732">Signal</keyword>
<protein>
    <submittedName>
        <fullName evidence="2">Uncharacterized protein</fullName>
    </submittedName>
</protein>
<feature type="chain" id="PRO_5040190001" evidence="1">
    <location>
        <begin position="21"/>
        <end position="332"/>
    </location>
</feature>
<dbReference type="Proteomes" id="UP001153709">
    <property type="component" value="Chromosome 3"/>
</dbReference>
<accession>A0A9N9XDE2</accession>
<feature type="signal peptide" evidence="1">
    <location>
        <begin position="1"/>
        <end position="20"/>
    </location>
</feature>
<evidence type="ECO:0000256" key="1">
    <source>
        <dbReference type="SAM" id="SignalP"/>
    </source>
</evidence>
<name>A0A9N9XDE2_DIABA</name>
<reference evidence="2" key="1">
    <citation type="submission" date="2022-01" db="EMBL/GenBank/DDBJ databases">
        <authorList>
            <person name="King R."/>
        </authorList>
    </citation>
    <scope>NUCLEOTIDE SEQUENCE</scope>
</reference>
<dbReference type="PROSITE" id="PS51257">
    <property type="entry name" value="PROKAR_LIPOPROTEIN"/>
    <property type="match status" value="1"/>
</dbReference>
<gene>
    <name evidence="2" type="ORF">DIABBA_LOCUS5170</name>
</gene>